<keyword evidence="3" id="KW-1185">Reference proteome</keyword>
<reference evidence="3" key="1">
    <citation type="journal article" date="2015" name="Nat. Genet.">
        <title>The genome and transcriptome of the zoonotic hookworm Ancylostoma ceylanicum identify infection-specific gene families.</title>
        <authorList>
            <person name="Schwarz E.M."/>
            <person name="Hu Y."/>
            <person name="Antoshechkin I."/>
            <person name="Miller M.M."/>
            <person name="Sternberg P.W."/>
            <person name="Aroian R.V."/>
        </authorList>
    </citation>
    <scope>NUCLEOTIDE SEQUENCE</scope>
    <source>
        <strain evidence="3">HY135</strain>
    </source>
</reference>
<evidence type="ECO:0000256" key="1">
    <source>
        <dbReference type="SAM" id="MobiDB-lite"/>
    </source>
</evidence>
<sequence>MRINHAIDFRLHAETVIRQMERGAYIDVDNPLPVTPHGEVPSILYPETIKGFFPVLYQVVARGHGQGVILEAKDFFVVGPDHQELHCIVLDQFATNVRSNTRGFDLSLLSVKDLVWVYSVKPTRAAVASPAQTLAKARRPRITALDTRTPYYFRVDQFTFVTPPESRVRIYGIVLDVVRRGRTINNLRVAFEGTPDAVTVSPKVCQFRLDEVNIDDFVVADARKNVSTAMRFSEPPINADARDALGGMARNFQAAHPDEGLLPLAVYLPSRSTLDWLEDRAGPFLNYARDAPTARENLVRVFNVACSALAAVNSMNDDTTTHFVSATVPSLTAFPVRLHFQLPDMTSECGWSNQRPVHVWFVNTNTVVKMTVQQATYSFDNRTLSVQLTTTIGHHKSSYRVLERRSRIVDGQRQINICVKLGSIPTGSDPVYELLARHRLLNLLHINPRCRGNIVVDTVYSSNPRPQGQAFPHLQDNNPITASVGGREITLRPDQSYAVRAGDQDSPLLAVADAESGREGGNLS</sequence>
<evidence type="ECO:0000313" key="2">
    <source>
        <dbReference type="EMBL" id="EYB98102.1"/>
    </source>
</evidence>
<gene>
    <name evidence="2" type="primary">Acey_s0134.g1856</name>
    <name evidence="2" type="ORF">Y032_0134g1856</name>
</gene>
<accession>A0A016T602</accession>
<dbReference type="OrthoDB" id="5870259at2759"/>
<protein>
    <submittedName>
        <fullName evidence="2">Uncharacterized protein</fullName>
    </submittedName>
</protein>
<evidence type="ECO:0000313" key="3">
    <source>
        <dbReference type="Proteomes" id="UP000024635"/>
    </source>
</evidence>
<dbReference type="STRING" id="53326.A0A016T602"/>
<comment type="caution">
    <text evidence="2">The sequence shown here is derived from an EMBL/GenBank/DDBJ whole genome shotgun (WGS) entry which is preliminary data.</text>
</comment>
<dbReference type="AlphaFoldDB" id="A0A016T602"/>
<dbReference type="EMBL" id="JARK01001470">
    <property type="protein sequence ID" value="EYB98102.1"/>
    <property type="molecule type" value="Genomic_DNA"/>
</dbReference>
<proteinExistence type="predicted"/>
<dbReference type="Proteomes" id="UP000024635">
    <property type="component" value="Unassembled WGS sequence"/>
</dbReference>
<organism evidence="2 3">
    <name type="scientific">Ancylostoma ceylanicum</name>
    <dbReference type="NCBI Taxonomy" id="53326"/>
    <lineage>
        <taxon>Eukaryota</taxon>
        <taxon>Metazoa</taxon>
        <taxon>Ecdysozoa</taxon>
        <taxon>Nematoda</taxon>
        <taxon>Chromadorea</taxon>
        <taxon>Rhabditida</taxon>
        <taxon>Rhabditina</taxon>
        <taxon>Rhabditomorpha</taxon>
        <taxon>Strongyloidea</taxon>
        <taxon>Ancylostomatidae</taxon>
        <taxon>Ancylostomatinae</taxon>
        <taxon>Ancylostoma</taxon>
    </lineage>
</organism>
<name>A0A016T602_9BILA</name>
<feature type="region of interest" description="Disordered" evidence="1">
    <location>
        <begin position="502"/>
        <end position="524"/>
    </location>
</feature>